<dbReference type="Gene3D" id="2.60.40.1190">
    <property type="match status" value="1"/>
</dbReference>
<dbReference type="OrthoDB" id="9801646at2"/>
<dbReference type="InterPro" id="IPR010502">
    <property type="entry name" value="Carb-bd_dom_fam9"/>
</dbReference>
<accession>A0A2T2Y9V6</accession>
<dbReference type="EMBL" id="PYFT01000001">
    <property type="protein sequence ID" value="PSR52311.1"/>
    <property type="molecule type" value="Genomic_DNA"/>
</dbReference>
<evidence type="ECO:0000259" key="1">
    <source>
        <dbReference type="Pfam" id="PF16011"/>
    </source>
</evidence>
<feature type="domain" description="Carbohydrate-binding" evidence="1">
    <location>
        <begin position="40"/>
        <end position="227"/>
    </location>
</feature>
<reference evidence="2 3" key="1">
    <citation type="submission" date="2018-03" db="EMBL/GenBank/DDBJ databases">
        <title>Adhaeribacter sp. HMF7605 Genome sequencing and assembly.</title>
        <authorList>
            <person name="Kang H."/>
            <person name="Kang J."/>
            <person name="Cha I."/>
            <person name="Kim H."/>
            <person name="Joh K."/>
        </authorList>
    </citation>
    <scope>NUCLEOTIDE SEQUENCE [LARGE SCALE GENOMIC DNA]</scope>
    <source>
        <strain evidence="2 3">HMF7605</strain>
    </source>
</reference>
<organism evidence="2 3">
    <name type="scientific">Adhaeribacter arboris</name>
    <dbReference type="NCBI Taxonomy" id="2072846"/>
    <lineage>
        <taxon>Bacteria</taxon>
        <taxon>Pseudomonadati</taxon>
        <taxon>Bacteroidota</taxon>
        <taxon>Cytophagia</taxon>
        <taxon>Cytophagales</taxon>
        <taxon>Hymenobacteraceae</taxon>
        <taxon>Adhaeribacter</taxon>
    </lineage>
</organism>
<dbReference type="GO" id="GO:0016052">
    <property type="term" value="P:carbohydrate catabolic process"/>
    <property type="evidence" value="ECO:0007669"/>
    <property type="project" value="InterPro"/>
</dbReference>
<dbReference type="RefSeq" id="WP_106925807.1">
    <property type="nucleotide sequence ID" value="NZ_PYFT01000001.1"/>
</dbReference>
<proteinExistence type="predicted"/>
<sequence length="229" mass="26346">MANLAIDKLPASSSQPALHVPFLPLEAKITNINAVSQTLDRLPRQVMAVQPWPAFTYQPEVKFTVAHNFTGVFLKYYVTEEFVRISHFNPNDLVYQDSCVEFFISFGKDLNYYNLEFNALGVCRAGYGPDRENRILLEPTQLNCIQTNTTLSRLDTTNKQNFHWQLTVVIPVSIFRHHRIASLNGMKAKGNFYKCGDDLPQPHFLSWNYIQAPHPNFHLPAYFGDIFFE</sequence>
<protein>
    <recommendedName>
        <fullName evidence="1">Carbohydrate-binding domain-containing protein</fullName>
    </recommendedName>
</protein>
<name>A0A2T2Y9V6_9BACT</name>
<gene>
    <name evidence="2" type="ORF">AHMF7605_01630</name>
</gene>
<dbReference type="GO" id="GO:0030246">
    <property type="term" value="F:carbohydrate binding"/>
    <property type="evidence" value="ECO:0007669"/>
    <property type="project" value="InterPro"/>
</dbReference>
<dbReference type="SUPFAM" id="SSF49344">
    <property type="entry name" value="CBD9-like"/>
    <property type="match status" value="1"/>
</dbReference>
<dbReference type="AlphaFoldDB" id="A0A2T2Y9V6"/>
<evidence type="ECO:0000313" key="3">
    <source>
        <dbReference type="Proteomes" id="UP000240357"/>
    </source>
</evidence>
<comment type="caution">
    <text evidence="2">The sequence shown here is derived from an EMBL/GenBank/DDBJ whole genome shotgun (WGS) entry which is preliminary data.</text>
</comment>
<keyword evidence="3" id="KW-1185">Reference proteome</keyword>
<dbReference type="CDD" id="cd09620">
    <property type="entry name" value="CBM9_like_3"/>
    <property type="match status" value="1"/>
</dbReference>
<dbReference type="Pfam" id="PF16011">
    <property type="entry name" value="CBM9_2"/>
    <property type="match status" value="1"/>
</dbReference>
<dbReference type="GO" id="GO:0004553">
    <property type="term" value="F:hydrolase activity, hydrolyzing O-glycosyl compounds"/>
    <property type="evidence" value="ECO:0007669"/>
    <property type="project" value="InterPro"/>
</dbReference>
<dbReference type="Proteomes" id="UP000240357">
    <property type="component" value="Unassembled WGS sequence"/>
</dbReference>
<evidence type="ECO:0000313" key="2">
    <source>
        <dbReference type="EMBL" id="PSR52311.1"/>
    </source>
</evidence>